<dbReference type="Gene3D" id="3.40.980.10">
    <property type="entry name" value="MoaB/Mog-like domain"/>
    <property type="match status" value="1"/>
</dbReference>
<dbReference type="InterPro" id="IPR036425">
    <property type="entry name" value="MoaB/Mog-like_dom_sf"/>
</dbReference>
<dbReference type="EMBL" id="VSSQ01128247">
    <property type="protein sequence ID" value="MPN57106.1"/>
    <property type="molecule type" value="Genomic_DNA"/>
</dbReference>
<dbReference type="Pfam" id="PF03454">
    <property type="entry name" value="MoeA_C"/>
    <property type="match status" value="1"/>
</dbReference>
<dbReference type="Gene3D" id="2.40.340.10">
    <property type="entry name" value="MoeA, C-terminal, domain IV"/>
    <property type="match status" value="1"/>
</dbReference>
<accession>A0A645J0X2</accession>
<dbReference type="GO" id="GO:0032324">
    <property type="term" value="P:molybdopterin cofactor biosynthetic process"/>
    <property type="evidence" value="ECO:0007669"/>
    <property type="project" value="InterPro"/>
</dbReference>
<reference evidence="2" key="1">
    <citation type="submission" date="2019-08" db="EMBL/GenBank/DDBJ databases">
        <authorList>
            <person name="Kucharzyk K."/>
            <person name="Murdoch R.W."/>
            <person name="Higgins S."/>
            <person name="Loffler F."/>
        </authorList>
    </citation>
    <scope>NUCLEOTIDE SEQUENCE</scope>
</reference>
<feature type="domain" description="MoeA C-terminal" evidence="1">
    <location>
        <begin position="48"/>
        <end position="112"/>
    </location>
</feature>
<dbReference type="InterPro" id="IPR036688">
    <property type="entry name" value="MoeA_C_domain_IV_sf"/>
</dbReference>
<dbReference type="SUPFAM" id="SSF63867">
    <property type="entry name" value="MoeA C-terminal domain-like"/>
    <property type="match status" value="1"/>
</dbReference>
<dbReference type="SUPFAM" id="SSF53218">
    <property type="entry name" value="Molybdenum cofactor biosynthesis proteins"/>
    <property type="match status" value="1"/>
</dbReference>
<proteinExistence type="predicted"/>
<protein>
    <recommendedName>
        <fullName evidence="1">MoeA C-terminal domain-containing protein</fullName>
    </recommendedName>
</protein>
<dbReference type="InterPro" id="IPR005111">
    <property type="entry name" value="MoeA_C_domain_IV"/>
</dbReference>
<evidence type="ECO:0000259" key="1">
    <source>
        <dbReference type="Pfam" id="PF03454"/>
    </source>
</evidence>
<sequence length="117" mass="13079">MLAKCYRGKPILCLSGSPFAAVANFHVFFWPVLAKAMDCPDLNWQKKTAVLREGYMKPSGLRRFVRAHLKDDGVYLYTGDHRASVLSNLPGSNCLIDQSAQTPLAPGDTVELLYMRF</sequence>
<gene>
    <name evidence="2" type="ORF">SDC9_204800</name>
</gene>
<evidence type="ECO:0000313" key="2">
    <source>
        <dbReference type="EMBL" id="MPN57106.1"/>
    </source>
</evidence>
<dbReference type="AlphaFoldDB" id="A0A645J0X2"/>
<comment type="caution">
    <text evidence="2">The sequence shown here is derived from an EMBL/GenBank/DDBJ whole genome shotgun (WGS) entry which is preliminary data.</text>
</comment>
<organism evidence="2">
    <name type="scientific">bioreactor metagenome</name>
    <dbReference type="NCBI Taxonomy" id="1076179"/>
    <lineage>
        <taxon>unclassified sequences</taxon>
        <taxon>metagenomes</taxon>
        <taxon>ecological metagenomes</taxon>
    </lineage>
</organism>
<name>A0A645J0X2_9ZZZZ</name>